<dbReference type="Proteomes" id="UP000594261">
    <property type="component" value="Chromosome 2"/>
</dbReference>
<evidence type="ECO:0000256" key="10">
    <source>
        <dbReference type="ARBA" id="ARBA00022723"/>
    </source>
</evidence>
<evidence type="ECO:0000256" key="7">
    <source>
        <dbReference type="ARBA" id="ARBA00012161"/>
    </source>
</evidence>
<dbReference type="AlphaFoldDB" id="A0A7N2L0S8"/>
<dbReference type="GO" id="GO:0004535">
    <property type="term" value="F:poly(A)-specific ribonuclease activity"/>
    <property type="evidence" value="ECO:0007669"/>
    <property type="project" value="UniProtKB-EC"/>
</dbReference>
<evidence type="ECO:0000256" key="14">
    <source>
        <dbReference type="ARBA" id="ARBA00023015"/>
    </source>
</evidence>
<dbReference type="GO" id="GO:0005634">
    <property type="term" value="C:nucleus"/>
    <property type="evidence" value="ECO:0007669"/>
    <property type="project" value="UniProtKB-SubCell"/>
</dbReference>
<protein>
    <recommendedName>
        <fullName evidence="7">poly(A)-specific ribonuclease</fullName>
        <ecNumber evidence="7">3.1.13.4</ecNumber>
    </recommendedName>
</protein>
<dbReference type="RefSeq" id="XP_030948144.1">
    <property type="nucleotide sequence ID" value="XM_031092284.1"/>
</dbReference>
<comment type="cofactor">
    <cofactor evidence="2">
        <name>a divalent metal cation</name>
        <dbReference type="ChEBI" id="CHEBI:60240"/>
    </cofactor>
</comment>
<dbReference type="GO" id="GO:0003723">
    <property type="term" value="F:RNA binding"/>
    <property type="evidence" value="ECO:0007669"/>
    <property type="project" value="UniProtKB-KW"/>
</dbReference>
<evidence type="ECO:0000256" key="13">
    <source>
        <dbReference type="ARBA" id="ARBA00022884"/>
    </source>
</evidence>
<evidence type="ECO:0000256" key="5">
    <source>
        <dbReference type="ARBA" id="ARBA00008372"/>
    </source>
</evidence>
<comment type="catalytic activity">
    <reaction evidence="1">
        <text>Exonucleolytic cleavage of poly(A) to 5'-AMP.</text>
        <dbReference type="EC" id="3.1.13.4"/>
    </reaction>
</comment>
<evidence type="ECO:0000256" key="17">
    <source>
        <dbReference type="ARBA" id="ARBA00025148"/>
    </source>
</evidence>
<keyword evidence="13" id="KW-0694">RNA-binding</keyword>
<keyword evidence="8" id="KW-0963">Cytoplasm</keyword>
<keyword evidence="10" id="KW-0479">Metal-binding</keyword>
<keyword evidence="14" id="KW-0805">Transcription regulation</keyword>
<comment type="subunit">
    <text evidence="6">Component of the CCR4-NOT complex, at least composed of CRR4 and CAF1 proteins.</text>
</comment>
<evidence type="ECO:0000256" key="2">
    <source>
        <dbReference type="ARBA" id="ARBA00001968"/>
    </source>
</evidence>
<reference evidence="18" key="2">
    <citation type="submission" date="2021-01" db="UniProtKB">
        <authorList>
            <consortium name="EnsemblPlants"/>
        </authorList>
    </citation>
    <scope>IDENTIFICATION</scope>
</reference>
<proteinExistence type="inferred from homology"/>
<dbReference type="GO" id="GO:0030014">
    <property type="term" value="C:CCR4-NOT complex"/>
    <property type="evidence" value="ECO:0007669"/>
    <property type="project" value="InterPro"/>
</dbReference>
<dbReference type="PANTHER" id="PTHR10797">
    <property type="entry name" value="CCR4-NOT TRANSCRIPTION COMPLEX SUBUNIT"/>
    <property type="match status" value="1"/>
</dbReference>
<sequence>MDGVSLPLIVVRQLWKHNLLKEFDLIKIAGMTHRMVAFDTEFPGVVFSPMSIDERELGKLPSSLNYNIIRDNVGASKNFQLGLALCDDKGSLPNFSTKYQYAWEFNCRDFDVYNDIQNTESIELLESQGINFDKNLKEGIDSADFAALMLKSGLLGNHSAFAWVTFHGAYDIAHLMKILIRQPLQYNLMGFMNLRLANRLGVERVAGKSHQAGSDTLLTLQTFRKFLDLYYKEKNNGGLRHNGHLLTGMQCVLHVLELNNNHRLNNVGLKMIDPFSHELNVNMCRVLA</sequence>
<organism evidence="18 19">
    <name type="scientific">Quercus lobata</name>
    <name type="common">Valley oak</name>
    <dbReference type="NCBI Taxonomy" id="97700"/>
    <lineage>
        <taxon>Eukaryota</taxon>
        <taxon>Viridiplantae</taxon>
        <taxon>Streptophyta</taxon>
        <taxon>Embryophyta</taxon>
        <taxon>Tracheophyta</taxon>
        <taxon>Spermatophyta</taxon>
        <taxon>Magnoliopsida</taxon>
        <taxon>eudicotyledons</taxon>
        <taxon>Gunneridae</taxon>
        <taxon>Pentapetalae</taxon>
        <taxon>rosids</taxon>
        <taxon>fabids</taxon>
        <taxon>Fagales</taxon>
        <taxon>Fagaceae</taxon>
        <taxon>Quercus</taxon>
    </lineage>
</organism>
<comment type="function">
    <text evidence="17">Ubiquitous transcription factor required for a diverse set of processes. It is a component of the CCR4 complex involved in the control of gene expression.</text>
</comment>
<evidence type="ECO:0000256" key="15">
    <source>
        <dbReference type="ARBA" id="ARBA00023163"/>
    </source>
</evidence>
<dbReference type="GO" id="GO:0046872">
    <property type="term" value="F:metal ion binding"/>
    <property type="evidence" value="ECO:0007669"/>
    <property type="project" value="UniProtKB-KW"/>
</dbReference>
<gene>
    <name evidence="18" type="primary">LOC115972120</name>
</gene>
<dbReference type="InterPro" id="IPR006941">
    <property type="entry name" value="RNase_CAF1"/>
</dbReference>
<evidence type="ECO:0000313" key="19">
    <source>
        <dbReference type="Proteomes" id="UP000594261"/>
    </source>
</evidence>
<evidence type="ECO:0000256" key="16">
    <source>
        <dbReference type="ARBA" id="ARBA00023242"/>
    </source>
</evidence>
<keyword evidence="16" id="KW-0539">Nucleus</keyword>
<dbReference type="EC" id="3.1.13.4" evidence="7"/>
<evidence type="ECO:0000256" key="8">
    <source>
        <dbReference type="ARBA" id="ARBA00022490"/>
    </source>
</evidence>
<dbReference type="Gramene" id="QL02p081062:mrna">
    <property type="protein sequence ID" value="QL02p081062:mrna"/>
    <property type="gene ID" value="QL02p081062"/>
</dbReference>
<evidence type="ECO:0000256" key="9">
    <source>
        <dbReference type="ARBA" id="ARBA00022722"/>
    </source>
</evidence>
<dbReference type="Gene3D" id="3.30.420.10">
    <property type="entry name" value="Ribonuclease H-like superfamily/Ribonuclease H"/>
    <property type="match status" value="2"/>
</dbReference>
<comment type="similarity">
    <text evidence="5">Belongs to the CAF1 family.</text>
</comment>
<dbReference type="GO" id="GO:0005737">
    <property type="term" value="C:cytoplasm"/>
    <property type="evidence" value="ECO:0007669"/>
    <property type="project" value="UniProtKB-SubCell"/>
</dbReference>
<evidence type="ECO:0000256" key="3">
    <source>
        <dbReference type="ARBA" id="ARBA00004123"/>
    </source>
</evidence>
<evidence type="ECO:0000256" key="12">
    <source>
        <dbReference type="ARBA" id="ARBA00022839"/>
    </source>
</evidence>
<dbReference type="InParanoid" id="A0A7N2L0S8"/>
<dbReference type="InterPro" id="IPR039637">
    <property type="entry name" value="CNOT7/CNOT8/Pop2"/>
</dbReference>
<dbReference type="InterPro" id="IPR012337">
    <property type="entry name" value="RNaseH-like_sf"/>
</dbReference>
<dbReference type="SUPFAM" id="SSF53098">
    <property type="entry name" value="Ribonuclease H-like"/>
    <property type="match status" value="1"/>
</dbReference>
<dbReference type="KEGG" id="qlo:115972120"/>
<name>A0A7N2L0S8_QUELO</name>
<keyword evidence="9" id="KW-0540">Nuclease</keyword>
<keyword evidence="19" id="KW-1185">Reference proteome</keyword>
<evidence type="ECO:0000256" key="11">
    <source>
        <dbReference type="ARBA" id="ARBA00022801"/>
    </source>
</evidence>
<keyword evidence="11" id="KW-0378">Hydrolase</keyword>
<dbReference type="EnsemblPlants" id="QL02p081062:mrna">
    <property type="protein sequence ID" value="QL02p081062:mrna"/>
    <property type="gene ID" value="QL02p081062"/>
</dbReference>
<dbReference type="Pfam" id="PF04857">
    <property type="entry name" value="CAF1"/>
    <property type="match status" value="1"/>
</dbReference>
<evidence type="ECO:0000313" key="18">
    <source>
        <dbReference type="EnsemblPlants" id="QL02p081062:mrna"/>
    </source>
</evidence>
<reference evidence="19" key="1">
    <citation type="journal article" date="2016" name="G3 (Bethesda)">
        <title>First Draft Assembly and Annotation of the Genome of a California Endemic Oak Quercus lobata Nee (Fagaceae).</title>
        <authorList>
            <person name="Sork V.L."/>
            <person name="Fitz-Gibbon S.T."/>
            <person name="Puiu D."/>
            <person name="Crepeau M."/>
            <person name="Gugger P.F."/>
            <person name="Sherman R."/>
            <person name="Stevens K."/>
            <person name="Langley C.H."/>
            <person name="Pellegrini M."/>
            <person name="Salzberg S.L."/>
        </authorList>
    </citation>
    <scope>NUCLEOTIDE SEQUENCE [LARGE SCALE GENOMIC DNA]</scope>
    <source>
        <strain evidence="19">cv. SW786</strain>
    </source>
</reference>
<comment type="subcellular location">
    <subcellularLocation>
        <location evidence="4">Cytoplasm</location>
    </subcellularLocation>
    <subcellularLocation>
        <location evidence="3">Nucleus</location>
    </subcellularLocation>
</comment>
<evidence type="ECO:0000256" key="6">
    <source>
        <dbReference type="ARBA" id="ARBA00011757"/>
    </source>
</evidence>
<dbReference type="GeneID" id="115972120"/>
<dbReference type="InterPro" id="IPR036397">
    <property type="entry name" value="RNaseH_sf"/>
</dbReference>
<evidence type="ECO:0000256" key="1">
    <source>
        <dbReference type="ARBA" id="ARBA00001663"/>
    </source>
</evidence>
<dbReference type="OMA" id="TNIIWIT"/>
<keyword evidence="12" id="KW-0269">Exonuclease</keyword>
<evidence type="ECO:0000256" key="4">
    <source>
        <dbReference type="ARBA" id="ARBA00004496"/>
    </source>
</evidence>
<dbReference type="OrthoDB" id="1164111at2759"/>
<accession>A0A7N2L0S8</accession>
<keyword evidence="15" id="KW-0804">Transcription</keyword>